<dbReference type="SUPFAM" id="SSF52540">
    <property type="entry name" value="P-loop containing nucleoside triphosphate hydrolases"/>
    <property type="match status" value="1"/>
</dbReference>
<dbReference type="STRING" id="1219077.VAZ01S_029_00440"/>
<reference evidence="3 4" key="1">
    <citation type="submission" date="2013-09" db="EMBL/GenBank/DDBJ databases">
        <title>Whole genome shotgun sequence of Vibrio azureus NBRC 104587.</title>
        <authorList>
            <person name="Isaki S."/>
            <person name="Hosoyama A."/>
            <person name="Numata M."/>
            <person name="Hashimoto M."/>
            <person name="Hosoyama Y."/>
            <person name="Tsuchikane K."/>
            <person name="Noguchi M."/>
            <person name="Hirakata S."/>
            <person name="Ichikawa N."/>
            <person name="Ohji S."/>
            <person name="Yamazoe A."/>
            <person name="Fujita N."/>
        </authorList>
    </citation>
    <scope>NUCLEOTIDE SEQUENCE [LARGE SCALE GENOMIC DNA]</scope>
    <source>
        <strain evidence="3 4">NBRC 104587</strain>
    </source>
</reference>
<sequence length="1155" mass="133987">MARAPQKKTTAGKATKKQANSKLSFHKQLVLNRFMFRFFKDGTLQGLKLRLGEDRFEGIHEDGQSLFFHELSNYLFEVDLVDLDELRRYDLNIVKHWQQITEHRNRKEDTVLNMKYFQYLSLLFTEIYLDWHFNRKQELLDGLNRELEEYNLENSKTAKDRANQFRQYILDDLNKLAFWNATGSGKTLLLHVNILQYLHYFQNGNANHYPDKIILLTPDERLSQQHMNELYDSGFSHIQLFDKSKPTPFRGTIEVIDINKLADEMGDKTVAVEAFEGKNLVLIDEGHKGTGTAAGAWMRRRDKLTRDGFAFEYSATFGQAVSDGKTVDAVELDIKKKKAKMLFETTALSKLTDEQLGQLDLDTEEKRDARIQATREVYGKSILFDYSYKFFYEDGYGKESLILNLNPEQDKQDERRYEYFTACLLSFYQQQYLFNKNKEKLAEFNIAKPLWVFVGNTVGGEDSDIHAVLRFLAWFLNNEAQAKDWIQDLVDNKARILDTKDRNIFEKRFTALMNGPQDIYADILAKLFNTTHSGQRLRVLNLIGSKGELALQVGEAEPFGLINIGDSPSLYKMCEEDTTFDYQRDDFARSLFHTLNDKDSKLHILIGSRKFTEGWSSWRVSTMGLLNMGRGEGSQIIQLFGRGVRLKGRDYSLKRSTPGQRPKGIHLDKLETLNIFGVRADYMATFKQYLEEEGITPSDEILELNFETRSNLPAIKLKTLKLKDGYKDNQKHGFKRVHYPELYQVPSEFEGKIKLPHVKLDLYPKLESIDTSRKEGSTPVKLRYDGKIDYKVIAAFDFERIYLAVQDCKLQRSWSNLRLDKQRLMDFCLGKAGISNKWYTLLIPKSDLNINKFSDVRKQEDIMLRLLLDYTERFYNALKNAYEGQFYQVTQVQEDDPGMLKMYHFEIEESDEGLDYAQRLKQLQEIVAKGDIGQAKEWNAPGMVAVTFDKHLYYPMFSVEKNADLPLKMRPTAFDAPSEITFVQDLQMFIETPKGQEIIGDKSLYLLRNADTKSKGLGFATAGNFYPDFLLWLVDDKTGKQWLSFIDPKGIRNLNLDDAKFGLYKEVKTLERKLNDESLAISAFVVSSTEYRDLINVSEHQDLLEERNILFMDDNTYLEKMFLRMLAISHISVDDMAEEQLANLLLAKVKRAETV</sequence>
<name>U3C2V1_9VIBR</name>
<dbReference type="InterPro" id="IPR006935">
    <property type="entry name" value="Helicase/UvrB_N"/>
</dbReference>
<keyword evidence="4" id="KW-1185">Reference proteome</keyword>
<evidence type="ECO:0000313" key="4">
    <source>
        <dbReference type="Proteomes" id="UP000016567"/>
    </source>
</evidence>
<dbReference type="Pfam" id="PF04851">
    <property type="entry name" value="ResIII"/>
    <property type="match status" value="1"/>
</dbReference>
<evidence type="ECO:0000259" key="2">
    <source>
        <dbReference type="Pfam" id="PF04851"/>
    </source>
</evidence>
<dbReference type="Gene3D" id="3.40.50.300">
    <property type="entry name" value="P-loop containing nucleotide triphosphate hydrolases"/>
    <property type="match status" value="1"/>
</dbReference>
<gene>
    <name evidence="3" type="ORF">VAZ01S_029_00440</name>
</gene>
<proteinExistence type="predicted"/>
<dbReference type="AlphaFoldDB" id="U3C2V1"/>
<feature type="coiled-coil region" evidence="1">
    <location>
        <begin position="133"/>
        <end position="160"/>
    </location>
</feature>
<dbReference type="GO" id="GO:0005524">
    <property type="term" value="F:ATP binding"/>
    <property type="evidence" value="ECO:0007669"/>
    <property type="project" value="InterPro"/>
</dbReference>
<dbReference type="RefSeq" id="WP_021709530.1">
    <property type="nucleotide sequence ID" value="NZ_BAOB01000224.1"/>
</dbReference>
<dbReference type="GO" id="GO:0016787">
    <property type="term" value="F:hydrolase activity"/>
    <property type="evidence" value="ECO:0007669"/>
    <property type="project" value="InterPro"/>
</dbReference>
<dbReference type="eggNOG" id="COG0610">
    <property type="taxonomic scope" value="Bacteria"/>
</dbReference>
<keyword evidence="1" id="KW-0175">Coiled coil</keyword>
<protein>
    <recommendedName>
        <fullName evidence="2">Helicase/UvrB N-terminal domain-containing protein</fullName>
    </recommendedName>
</protein>
<feature type="domain" description="Helicase/UvrB N-terminal" evidence="2">
    <location>
        <begin position="165"/>
        <end position="292"/>
    </location>
</feature>
<dbReference type="EMBL" id="BATL01000029">
    <property type="protein sequence ID" value="GAD75774.1"/>
    <property type="molecule type" value="Genomic_DNA"/>
</dbReference>
<dbReference type="Proteomes" id="UP000016567">
    <property type="component" value="Unassembled WGS sequence"/>
</dbReference>
<dbReference type="GO" id="GO:0003677">
    <property type="term" value="F:DNA binding"/>
    <property type="evidence" value="ECO:0007669"/>
    <property type="project" value="InterPro"/>
</dbReference>
<organism evidence="3 4">
    <name type="scientific">Vibrio azureus NBRC 104587</name>
    <dbReference type="NCBI Taxonomy" id="1219077"/>
    <lineage>
        <taxon>Bacteria</taxon>
        <taxon>Pseudomonadati</taxon>
        <taxon>Pseudomonadota</taxon>
        <taxon>Gammaproteobacteria</taxon>
        <taxon>Vibrionales</taxon>
        <taxon>Vibrionaceae</taxon>
        <taxon>Vibrio</taxon>
    </lineage>
</organism>
<accession>U3C2V1</accession>
<dbReference type="InterPro" id="IPR027417">
    <property type="entry name" value="P-loop_NTPase"/>
</dbReference>
<evidence type="ECO:0000313" key="3">
    <source>
        <dbReference type="EMBL" id="GAD75774.1"/>
    </source>
</evidence>
<comment type="caution">
    <text evidence="3">The sequence shown here is derived from an EMBL/GenBank/DDBJ whole genome shotgun (WGS) entry which is preliminary data.</text>
</comment>
<evidence type="ECO:0000256" key="1">
    <source>
        <dbReference type="SAM" id="Coils"/>
    </source>
</evidence>